<keyword evidence="1" id="KW-1133">Transmembrane helix</keyword>
<keyword evidence="1" id="KW-0812">Transmembrane</keyword>
<dbReference type="AlphaFoldDB" id="A0A1Y5EJ88"/>
<evidence type="ECO:0000256" key="1">
    <source>
        <dbReference type="SAM" id="Phobius"/>
    </source>
</evidence>
<dbReference type="SUPFAM" id="SSF103473">
    <property type="entry name" value="MFS general substrate transporter"/>
    <property type="match status" value="1"/>
</dbReference>
<dbReference type="NCBIfam" id="NF033664">
    <property type="entry name" value="PACE_transport"/>
    <property type="match status" value="1"/>
</dbReference>
<sequence length="142" mass="16656">MNTIERIYQAVLFEVMALTIVVPTTVLIAGYETDKMAIAGIALSIFAMLWNYIYNIIFDKLAGYNRVGRSIAMRIIHAIAFEFGMILITLPALAWYLNITWLEATILETGFLIFILIYTFIFNWLYDRYQPYKRWISNEQYI</sequence>
<gene>
    <name evidence="3" type="ORF">A9Q75_05435</name>
</gene>
<reference evidence="4" key="1">
    <citation type="journal article" date="2017" name="Proc. Natl. Acad. Sci. U.S.A.">
        <title>Simulation of Deepwater Horizon oil plume reveals substrate specialization within a complex community of hydrocarbon degraders.</title>
        <authorList>
            <person name="Hu P."/>
            <person name="Dubinsky E.A."/>
            <person name="Probst A.J."/>
            <person name="Wang J."/>
            <person name="Sieber C.M.K."/>
            <person name="Tom L.M."/>
            <person name="Gardinali P."/>
            <person name="Banfield J.F."/>
            <person name="Atlas R.M."/>
            <person name="Andersen G.L."/>
        </authorList>
    </citation>
    <scope>NUCLEOTIDE SEQUENCE [LARGE SCALE GENOMIC DNA]</scope>
</reference>
<evidence type="ECO:0000313" key="3">
    <source>
        <dbReference type="EMBL" id="OUR82731.1"/>
    </source>
</evidence>
<feature type="domain" description="Chlorhexidine efflux transporter" evidence="2">
    <location>
        <begin position="69"/>
        <end position="131"/>
    </location>
</feature>
<proteinExistence type="predicted"/>
<evidence type="ECO:0000259" key="2">
    <source>
        <dbReference type="Pfam" id="PF05232"/>
    </source>
</evidence>
<feature type="transmembrane region" description="Helical" evidence="1">
    <location>
        <begin position="7"/>
        <end position="30"/>
    </location>
</feature>
<dbReference type="Proteomes" id="UP000243053">
    <property type="component" value="Unassembled WGS sequence"/>
</dbReference>
<dbReference type="InterPro" id="IPR007896">
    <property type="entry name" value="BTP_bacteria"/>
</dbReference>
<protein>
    <recommendedName>
        <fullName evidence="2">Chlorhexidine efflux transporter domain-containing protein</fullName>
    </recommendedName>
</protein>
<accession>A0A1Y5EJ88</accession>
<feature type="domain" description="Chlorhexidine efflux transporter" evidence="2">
    <location>
        <begin position="3"/>
        <end position="61"/>
    </location>
</feature>
<dbReference type="EMBL" id="MAAF01000036">
    <property type="protein sequence ID" value="OUR82731.1"/>
    <property type="molecule type" value="Genomic_DNA"/>
</dbReference>
<feature type="transmembrane region" description="Helical" evidence="1">
    <location>
        <begin position="109"/>
        <end position="126"/>
    </location>
</feature>
<feature type="transmembrane region" description="Helical" evidence="1">
    <location>
        <begin position="36"/>
        <end position="54"/>
    </location>
</feature>
<feature type="transmembrane region" description="Helical" evidence="1">
    <location>
        <begin position="75"/>
        <end position="97"/>
    </location>
</feature>
<dbReference type="InterPro" id="IPR036259">
    <property type="entry name" value="MFS_trans_sf"/>
</dbReference>
<evidence type="ECO:0000313" key="4">
    <source>
        <dbReference type="Proteomes" id="UP000243053"/>
    </source>
</evidence>
<organism evidence="3 4">
    <name type="scientific">Colwellia psychrerythraea</name>
    <name type="common">Vibrio psychroerythus</name>
    <dbReference type="NCBI Taxonomy" id="28229"/>
    <lineage>
        <taxon>Bacteria</taxon>
        <taxon>Pseudomonadati</taxon>
        <taxon>Pseudomonadota</taxon>
        <taxon>Gammaproteobacteria</taxon>
        <taxon>Alteromonadales</taxon>
        <taxon>Colwelliaceae</taxon>
        <taxon>Colwellia</taxon>
    </lineage>
</organism>
<dbReference type="InterPro" id="IPR058208">
    <property type="entry name" value="PACE"/>
</dbReference>
<keyword evidence="1" id="KW-0472">Membrane</keyword>
<dbReference type="Pfam" id="PF05232">
    <property type="entry name" value="BTP"/>
    <property type="match status" value="2"/>
</dbReference>
<name>A0A1Y5EJ88_COLPS</name>
<comment type="caution">
    <text evidence="3">The sequence shown here is derived from an EMBL/GenBank/DDBJ whole genome shotgun (WGS) entry which is preliminary data.</text>
</comment>